<dbReference type="EMBL" id="JBEVCJ010000019">
    <property type="protein sequence ID" value="MET1256264.1"/>
    <property type="molecule type" value="Genomic_DNA"/>
</dbReference>
<dbReference type="RefSeq" id="WP_353896850.1">
    <property type="nucleotide sequence ID" value="NZ_JBEVCJ010000019.1"/>
</dbReference>
<keyword evidence="3" id="KW-1185">Reference proteome</keyword>
<feature type="chain" id="PRO_5046710851" description="Outer membrane protein beta-barrel domain-containing protein" evidence="1">
    <location>
        <begin position="27"/>
        <end position="189"/>
    </location>
</feature>
<comment type="caution">
    <text evidence="2">The sequence shown here is derived from an EMBL/GenBank/DDBJ whole genome shotgun (WGS) entry which is preliminary data.</text>
</comment>
<name>A0ABV2BWJ8_9GAMM</name>
<reference evidence="2 3" key="1">
    <citation type="submission" date="2024-06" db="EMBL/GenBank/DDBJ databases">
        <authorList>
            <person name="Li F."/>
        </authorList>
    </citation>
    <scope>NUCLEOTIDE SEQUENCE [LARGE SCALE GENOMIC DNA]</scope>
    <source>
        <strain evidence="2 3">GXAS 311</strain>
    </source>
</reference>
<feature type="signal peptide" evidence="1">
    <location>
        <begin position="1"/>
        <end position="26"/>
    </location>
</feature>
<proteinExistence type="predicted"/>
<organism evidence="2 3">
    <name type="scientific">Aliikangiella maris</name>
    <dbReference type="NCBI Taxonomy" id="3162458"/>
    <lineage>
        <taxon>Bacteria</taxon>
        <taxon>Pseudomonadati</taxon>
        <taxon>Pseudomonadota</taxon>
        <taxon>Gammaproteobacteria</taxon>
        <taxon>Oceanospirillales</taxon>
        <taxon>Pleioneaceae</taxon>
        <taxon>Aliikangiella</taxon>
    </lineage>
</organism>
<sequence>MKLYSFNLAVSILLLSCLSFTRQTQATEIPQGMLYYSFEANGEDYIAGIGTGLKLYDEDAPIGVILTTSLNYAEVTTERGYTENYTAWEAAFKVGHFSDFSVYLEAGFDLSELIFHDLRYSDDHIFYTNDSHHDHDHYDDNIDAYVGIGAGFRLGGLGIEAFSKLREIDSRNWEAEAEVFSGITFSINF</sequence>
<dbReference type="PROSITE" id="PS51257">
    <property type="entry name" value="PROKAR_LIPOPROTEIN"/>
    <property type="match status" value="1"/>
</dbReference>
<evidence type="ECO:0000256" key="1">
    <source>
        <dbReference type="SAM" id="SignalP"/>
    </source>
</evidence>
<keyword evidence="1" id="KW-0732">Signal</keyword>
<gene>
    <name evidence="2" type="ORF">ABVT43_14075</name>
</gene>
<dbReference type="Proteomes" id="UP001548189">
    <property type="component" value="Unassembled WGS sequence"/>
</dbReference>
<accession>A0ABV2BWJ8</accession>
<evidence type="ECO:0000313" key="2">
    <source>
        <dbReference type="EMBL" id="MET1256264.1"/>
    </source>
</evidence>
<protein>
    <recommendedName>
        <fullName evidence="4">Outer membrane protein beta-barrel domain-containing protein</fullName>
    </recommendedName>
</protein>
<evidence type="ECO:0008006" key="4">
    <source>
        <dbReference type="Google" id="ProtNLM"/>
    </source>
</evidence>
<evidence type="ECO:0000313" key="3">
    <source>
        <dbReference type="Proteomes" id="UP001548189"/>
    </source>
</evidence>